<dbReference type="InterPro" id="IPR000210">
    <property type="entry name" value="BTB/POZ_dom"/>
</dbReference>
<dbReference type="Proteomes" id="UP001153678">
    <property type="component" value="Unassembled WGS sequence"/>
</dbReference>
<comment type="caution">
    <text evidence="2">The sequence shown here is derived from an EMBL/GenBank/DDBJ whole genome shotgun (WGS) entry which is preliminary data.</text>
</comment>
<dbReference type="CDD" id="cd18186">
    <property type="entry name" value="BTB_POZ_ZBTB_KLHL-like"/>
    <property type="match status" value="1"/>
</dbReference>
<dbReference type="AlphaFoldDB" id="A0A9W4SAH2"/>
<name>A0A9W4SAH2_9GLOM</name>
<evidence type="ECO:0000313" key="3">
    <source>
        <dbReference type="Proteomes" id="UP001153678"/>
    </source>
</evidence>
<dbReference type="InterPro" id="IPR011333">
    <property type="entry name" value="SKP1/BTB/POZ_sf"/>
</dbReference>
<evidence type="ECO:0000259" key="1">
    <source>
        <dbReference type="PROSITE" id="PS50097"/>
    </source>
</evidence>
<dbReference type="PROSITE" id="PS50097">
    <property type="entry name" value="BTB"/>
    <property type="match status" value="1"/>
</dbReference>
<gene>
    <name evidence="2" type="ORF">FWILDA_LOCUS56</name>
</gene>
<dbReference type="OrthoDB" id="298084at2759"/>
<feature type="domain" description="BTB" evidence="1">
    <location>
        <begin position="23"/>
        <end position="85"/>
    </location>
</feature>
<proteinExistence type="predicted"/>
<dbReference type="EMBL" id="CAMKVN010000004">
    <property type="protein sequence ID" value="CAI2161446.1"/>
    <property type="molecule type" value="Genomic_DNA"/>
</dbReference>
<keyword evidence="3" id="KW-1185">Reference proteome</keyword>
<organism evidence="2 3">
    <name type="scientific">Funneliformis geosporum</name>
    <dbReference type="NCBI Taxonomy" id="1117311"/>
    <lineage>
        <taxon>Eukaryota</taxon>
        <taxon>Fungi</taxon>
        <taxon>Fungi incertae sedis</taxon>
        <taxon>Mucoromycota</taxon>
        <taxon>Glomeromycotina</taxon>
        <taxon>Glomeromycetes</taxon>
        <taxon>Glomerales</taxon>
        <taxon>Glomeraceae</taxon>
        <taxon>Funneliformis</taxon>
    </lineage>
</organism>
<dbReference type="Gene3D" id="3.30.710.10">
    <property type="entry name" value="Potassium Channel Kv1.1, Chain A"/>
    <property type="match status" value="1"/>
</dbReference>
<sequence>MSTELFVTLSNDFKRLLENTDDYNVSIRVGEMPKVQTFKAHSVVLRTRSTYFRNALSSEWAIIEDNTYIFTKPNITPESFETILNGTVSWKNFDGEKTLELLVAADELCLSELLEYVQDYFITKGNDWLLENINEYCHTIFQHENFHKLQESCIKMVSNDPQKFRKHGRFMEWPEKLVIGILKRDDLHLEEIDVWILLLKWGISQIELSFYPKEWDLEDFSRLALKLKDCIQFIRFYHISGADFYNHVRPYEALLPKDLYENLLRYQFKMDKPPISTDIIPPRGIALDSKLIGSRHAALIASWIDHQKNFDPLTCHLVPPILSRIKNYNVAIDDSPCIGPCFGVSDLVMVESSRHANGKFIYDLPWSCIQRCYEKSITTTTNFAIEDYEVMKEKISRHLSFFKEKFSQKKSKARLENK</sequence>
<dbReference type="SUPFAM" id="SSF54695">
    <property type="entry name" value="POZ domain"/>
    <property type="match status" value="1"/>
</dbReference>
<dbReference type="SMART" id="SM00225">
    <property type="entry name" value="BTB"/>
    <property type="match status" value="1"/>
</dbReference>
<dbReference type="InterPro" id="IPR051481">
    <property type="entry name" value="BTB-POZ/Galectin-3-binding"/>
</dbReference>
<accession>A0A9W4SAH2</accession>
<dbReference type="Pfam" id="PF00651">
    <property type="entry name" value="BTB"/>
    <property type="match status" value="1"/>
</dbReference>
<evidence type="ECO:0000313" key="2">
    <source>
        <dbReference type="EMBL" id="CAI2161446.1"/>
    </source>
</evidence>
<dbReference type="PANTHER" id="PTHR24410:SF23">
    <property type="entry name" value="BTB DOMAIN-CONTAINING PROTEIN-RELATED"/>
    <property type="match status" value="1"/>
</dbReference>
<protein>
    <submittedName>
        <fullName evidence="2">16885_t:CDS:1</fullName>
    </submittedName>
</protein>
<reference evidence="2" key="1">
    <citation type="submission" date="2022-08" db="EMBL/GenBank/DDBJ databases">
        <authorList>
            <person name="Kallberg Y."/>
            <person name="Tangrot J."/>
            <person name="Rosling A."/>
        </authorList>
    </citation>
    <scope>NUCLEOTIDE SEQUENCE</scope>
    <source>
        <strain evidence="2">Wild A</strain>
    </source>
</reference>
<dbReference type="PANTHER" id="PTHR24410">
    <property type="entry name" value="HL07962P-RELATED"/>
    <property type="match status" value="1"/>
</dbReference>